<dbReference type="PROSITE" id="PS50893">
    <property type="entry name" value="ABC_TRANSPORTER_2"/>
    <property type="match status" value="1"/>
</dbReference>
<keyword evidence="4" id="KW-0547">Nucleotide-binding</keyword>
<evidence type="ECO:0000256" key="2">
    <source>
        <dbReference type="ARBA" id="ARBA00005417"/>
    </source>
</evidence>
<dbReference type="GO" id="GO:0005886">
    <property type="term" value="C:plasma membrane"/>
    <property type="evidence" value="ECO:0007669"/>
    <property type="project" value="UniProtKB-SubCell"/>
</dbReference>
<feature type="domain" description="ABC transporter" evidence="6">
    <location>
        <begin position="8"/>
        <end position="256"/>
    </location>
</feature>
<dbReference type="GO" id="GO:0015833">
    <property type="term" value="P:peptide transport"/>
    <property type="evidence" value="ECO:0007669"/>
    <property type="project" value="InterPro"/>
</dbReference>
<comment type="caution">
    <text evidence="7">The sequence shown here is derived from an EMBL/GenBank/DDBJ whole genome shotgun (WGS) entry which is preliminary data.</text>
</comment>
<keyword evidence="3" id="KW-0813">Transport</keyword>
<dbReference type="NCBIfam" id="TIGR01727">
    <property type="entry name" value="oligo_HPY"/>
    <property type="match status" value="1"/>
</dbReference>
<dbReference type="Proteomes" id="UP000028981">
    <property type="component" value="Unassembled WGS sequence"/>
</dbReference>
<dbReference type="GO" id="GO:0005524">
    <property type="term" value="F:ATP binding"/>
    <property type="evidence" value="ECO:0007669"/>
    <property type="project" value="UniProtKB-KW"/>
</dbReference>
<dbReference type="PROSITE" id="PS00211">
    <property type="entry name" value="ABC_TRANSPORTER_1"/>
    <property type="match status" value="1"/>
</dbReference>
<proteinExistence type="inferred from homology"/>
<dbReference type="Gene3D" id="3.40.50.300">
    <property type="entry name" value="P-loop containing nucleotide triphosphate hydrolases"/>
    <property type="match status" value="1"/>
</dbReference>
<evidence type="ECO:0000256" key="1">
    <source>
        <dbReference type="ARBA" id="ARBA00004417"/>
    </source>
</evidence>
<dbReference type="PANTHER" id="PTHR43776">
    <property type="entry name" value="TRANSPORT ATP-BINDING PROTEIN"/>
    <property type="match status" value="1"/>
</dbReference>
<dbReference type="OrthoDB" id="9815712at2"/>
<accession>A0A087M3C4</accession>
<evidence type="ECO:0000256" key="5">
    <source>
        <dbReference type="ARBA" id="ARBA00022840"/>
    </source>
</evidence>
<dbReference type="STRING" id="46914.JP75_07360"/>
<evidence type="ECO:0000313" key="7">
    <source>
        <dbReference type="EMBL" id="KFL31377.1"/>
    </source>
</evidence>
<comment type="subcellular location">
    <subcellularLocation>
        <location evidence="1">Cell inner membrane</location>
        <topology evidence="1">Peripheral membrane protein</topology>
    </subcellularLocation>
</comment>
<dbReference type="InterPro" id="IPR017871">
    <property type="entry name" value="ABC_transporter-like_CS"/>
</dbReference>
<dbReference type="CDD" id="cd03257">
    <property type="entry name" value="ABC_NikE_OppD_transporters"/>
    <property type="match status" value="1"/>
</dbReference>
<dbReference type="Pfam" id="PF08352">
    <property type="entry name" value="oligo_HPY"/>
    <property type="match status" value="1"/>
</dbReference>
<dbReference type="FunFam" id="3.40.50.300:FF:000016">
    <property type="entry name" value="Oligopeptide ABC transporter ATP-binding component"/>
    <property type="match status" value="1"/>
</dbReference>
<organism evidence="7 8">
    <name type="scientific">Devosia riboflavina</name>
    <dbReference type="NCBI Taxonomy" id="46914"/>
    <lineage>
        <taxon>Bacteria</taxon>
        <taxon>Pseudomonadati</taxon>
        <taxon>Pseudomonadota</taxon>
        <taxon>Alphaproteobacteria</taxon>
        <taxon>Hyphomicrobiales</taxon>
        <taxon>Devosiaceae</taxon>
        <taxon>Devosia</taxon>
    </lineage>
</organism>
<dbReference type="InterPro" id="IPR013563">
    <property type="entry name" value="Oligopep_ABC_C"/>
</dbReference>
<gene>
    <name evidence="7" type="ORF">JP75_07360</name>
</gene>
<dbReference type="AlphaFoldDB" id="A0A087M3C4"/>
<dbReference type="GO" id="GO:0055085">
    <property type="term" value="P:transmembrane transport"/>
    <property type="evidence" value="ECO:0007669"/>
    <property type="project" value="UniProtKB-ARBA"/>
</dbReference>
<dbReference type="RefSeq" id="WP_035081050.1">
    <property type="nucleotide sequence ID" value="NZ_JQGC01000006.1"/>
</dbReference>
<comment type="similarity">
    <text evidence="2">Belongs to the ABC transporter superfamily.</text>
</comment>
<dbReference type="EMBL" id="JQGC01000006">
    <property type="protein sequence ID" value="KFL31377.1"/>
    <property type="molecule type" value="Genomic_DNA"/>
</dbReference>
<evidence type="ECO:0000256" key="3">
    <source>
        <dbReference type="ARBA" id="ARBA00022448"/>
    </source>
</evidence>
<protein>
    <submittedName>
        <fullName evidence="7">Peptide ABC transporter ATP-binding protein</fullName>
    </submittedName>
</protein>
<dbReference type="InterPro" id="IPR003439">
    <property type="entry name" value="ABC_transporter-like_ATP-bd"/>
</dbReference>
<dbReference type="InterPro" id="IPR050319">
    <property type="entry name" value="ABC_transp_ATP-bind"/>
</dbReference>
<name>A0A087M3C4_9HYPH</name>
<dbReference type="PANTHER" id="PTHR43776:SF7">
    <property type="entry name" value="D,D-DIPEPTIDE TRANSPORT ATP-BINDING PROTEIN DDPF-RELATED"/>
    <property type="match status" value="1"/>
</dbReference>
<sequence length="327" mass="36397">MIEQHNLLEVEKLSLGFGGSNGLFRTKPAMVLRDVNFTIGQGEIVGLVGESGSGKSTIGKAVLKLLKAQEGRVRFDGMDISDLSERQMRPLRREMQIIFQDPYSSLDPRQTVRNILSDALDIHHLHMGSSREARLVELLDMVGLRREFLDRYPHEFSGGQRQRIGIARAMSVEPRLIVADEAVSALDVSIQAQVINLIARLREQTGVSVLFISHDLSVVRFISDRIIVLYLGKIMEVGPADLVHHAPLHPYSKALVSAEPRLDQKSSRIRLRGDIPSPLRPPSGCVFRTRCPFALPACAERVPELREVAPGRSKACIRDDIDMETAS</sequence>
<keyword evidence="5 7" id="KW-0067">ATP-binding</keyword>
<dbReference type="SMART" id="SM00382">
    <property type="entry name" value="AAA"/>
    <property type="match status" value="1"/>
</dbReference>
<dbReference type="InterPro" id="IPR027417">
    <property type="entry name" value="P-loop_NTPase"/>
</dbReference>
<dbReference type="Pfam" id="PF00005">
    <property type="entry name" value="ABC_tran"/>
    <property type="match status" value="1"/>
</dbReference>
<dbReference type="SUPFAM" id="SSF52540">
    <property type="entry name" value="P-loop containing nucleoside triphosphate hydrolases"/>
    <property type="match status" value="1"/>
</dbReference>
<dbReference type="GO" id="GO:0016887">
    <property type="term" value="F:ATP hydrolysis activity"/>
    <property type="evidence" value="ECO:0007669"/>
    <property type="project" value="InterPro"/>
</dbReference>
<reference evidence="7 8" key="1">
    <citation type="submission" date="2014-08" db="EMBL/GenBank/DDBJ databases">
        <authorList>
            <person name="Hassan Y.I."/>
            <person name="Lepp D."/>
            <person name="Zhou T."/>
        </authorList>
    </citation>
    <scope>NUCLEOTIDE SEQUENCE [LARGE SCALE GENOMIC DNA]</scope>
    <source>
        <strain evidence="7 8">IFO13584</strain>
    </source>
</reference>
<evidence type="ECO:0000256" key="4">
    <source>
        <dbReference type="ARBA" id="ARBA00022741"/>
    </source>
</evidence>
<evidence type="ECO:0000313" key="8">
    <source>
        <dbReference type="Proteomes" id="UP000028981"/>
    </source>
</evidence>
<evidence type="ECO:0000259" key="6">
    <source>
        <dbReference type="PROSITE" id="PS50893"/>
    </source>
</evidence>
<dbReference type="InterPro" id="IPR003593">
    <property type="entry name" value="AAA+_ATPase"/>
</dbReference>
<keyword evidence="8" id="KW-1185">Reference proteome</keyword>